<dbReference type="EMBL" id="CP036272">
    <property type="protein sequence ID" value="QDT58018.1"/>
    <property type="molecule type" value="Genomic_DNA"/>
</dbReference>
<accession>A0A517SPH1</accession>
<protein>
    <submittedName>
        <fullName evidence="4">Phospholipase/Carboxylesterase</fullName>
    </submittedName>
</protein>
<evidence type="ECO:0000256" key="1">
    <source>
        <dbReference type="ARBA" id="ARBA00022729"/>
    </source>
</evidence>
<dbReference type="SUPFAM" id="SSF53474">
    <property type="entry name" value="alpha/beta-Hydrolases"/>
    <property type="match status" value="1"/>
</dbReference>
<dbReference type="Proteomes" id="UP000315003">
    <property type="component" value="Chromosome"/>
</dbReference>
<dbReference type="InterPro" id="IPR050955">
    <property type="entry name" value="Plant_Biomass_Hydrol_Est"/>
</dbReference>
<feature type="chain" id="PRO_5021768806" evidence="2">
    <location>
        <begin position="33"/>
        <end position="327"/>
    </location>
</feature>
<dbReference type="InterPro" id="IPR029058">
    <property type="entry name" value="AB_hydrolase_fold"/>
</dbReference>
<evidence type="ECO:0000313" key="4">
    <source>
        <dbReference type="EMBL" id="QDT58018.1"/>
    </source>
</evidence>
<dbReference type="Gene3D" id="3.40.50.1820">
    <property type="entry name" value="alpha/beta hydrolase"/>
    <property type="match status" value="1"/>
</dbReference>
<organism evidence="4 5">
    <name type="scientific">Stieleria bergensis</name>
    <dbReference type="NCBI Taxonomy" id="2528025"/>
    <lineage>
        <taxon>Bacteria</taxon>
        <taxon>Pseudomonadati</taxon>
        <taxon>Planctomycetota</taxon>
        <taxon>Planctomycetia</taxon>
        <taxon>Pirellulales</taxon>
        <taxon>Pirellulaceae</taxon>
        <taxon>Stieleria</taxon>
    </lineage>
</organism>
<evidence type="ECO:0000256" key="2">
    <source>
        <dbReference type="SAM" id="SignalP"/>
    </source>
</evidence>
<dbReference type="RefSeq" id="WP_145268879.1">
    <property type="nucleotide sequence ID" value="NZ_CP036272.1"/>
</dbReference>
<dbReference type="PANTHER" id="PTHR43037">
    <property type="entry name" value="UNNAMED PRODUCT-RELATED"/>
    <property type="match status" value="1"/>
</dbReference>
<feature type="domain" description="Phospholipase/carboxylesterase/thioesterase" evidence="3">
    <location>
        <begin position="115"/>
        <end position="310"/>
    </location>
</feature>
<name>A0A517SPH1_9BACT</name>
<gene>
    <name evidence="4" type="ORF">SV7mr_05070</name>
</gene>
<evidence type="ECO:0000259" key="3">
    <source>
        <dbReference type="Pfam" id="PF02230"/>
    </source>
</evidence>
<evidence type="ECO:0000313" key="5">
    <source>
        <dbReference type="Proteomes" id="UP000315003"/>
    </source>
</evidence>
<dbReference type="GO" id="GO:0016787">
    <property type="term" value="F:hydrolase activity"/>
    <property type="evidence" value="ECO:0007669"/>
    <property type="project" value="InterPro"/>
</dbReference>
<feature type="signal peptide" evidence="2">
    <location>
        <begin position="1"/>
        <end position="32"/>
    </location>
</feature>
<reference evidence="4 5" key="1">
    <citation type="submission" date="2019-02" db="EMBL/GenBank/DDBJ databases">
        <title>Deep-cultivation of Planctomycetes and their phenomic and genomic characterization uncovers novel biology.</title>
        <authorList>
            <person name="Wiegand S."/>
            <person name="Jogler M."/>
            <person name="Boedeker C."/>
            <person name="Pinto D."/>
            <person name="Vollmers J."/>
            <person name="Rivas-Marin E."/>
            <person name="Kohn T."/>
            <person name="Peeters S.H."/>
            <person name="Heuer A."/>
            <person name="Rast P."/>
            <person name="Oberbeckmann S."/>
            <person name="Bunk B."/>
            <person name="Jeske O."/>
            <person name="Meyerdierks A."/>
            <person name="Storesund J.E."/>
            <person name="Kallscheuer N."/>
            <person name="Luecker S."/>
            <person name="Lage O.M."/>
            <person name="Pohl T."/>
            <person name="Merkel B.J."/>
            <person name="Hornburger P."/>
            <person name="Mueller R.-W."/>
            <person name="Bruemmer F."/>
            <person name="Labrenz M."/>
            <person name="Spormann A.M."/>
            <person name="Op den Camp H."/>
            <person name="Overmann J."/>
            <person name="Amann R."/>
            <person name="Jetten M.S.M."/>
            <person name="Mascher T."/>
            <person name="Medema M.H."/>
            <person name="Devos D.P."/>
            <person name="Kaster A.-K."/>
            <person name="Ovreas L."/>
            <person name="Rohde M."/>
            <person name="Galperin M.Y."/>
            <person name="Jogler C."/>
        </authorList>
    </citation>
    <scope>NUCLEOTIDE SEQUENCE [LARGE SCALE GENOMIC DNA]</scope>
    <source>
        <strain evidence="4 5">SV_7m_r</strain>
    </source>
</reference>
<dbReference type="PANTHER" id="PTHR43037:SF1">
    <property type="entry name" value="BLL1128 PROTEIN"/>
    <property type="match status" value="1"/>
</dbReference>
<keyword evidence="1 2" id="KW-0732">Signal</keyword>
<dbReference type="OrthoDB" id="9764953at2"/>
<dbReference type="Pfam" id="PF02230">
    <property type="entry name" value="Abhydrolase_2"/>
    <property type="match status" value="1"/>
</dbReference>
<dbReference type="AlphaFoldDB" id="A0A517SPH1"/>
<dbReference type="InterPro" id="IPR003140">
    <property type="entry name" value="PLipase/COase/thioEstase"/>
</dbReference>
<proteinExistence type="predicted"/>
<keyword evidence="5" id="KW-1185">Reference proteome</keyword>
<sequence length="327" mass="35982" precursor="true">MKVHAQSLLWKSLSVIAATFVFSFVVSPVAVAQQEVPGITINPLATESVARLNPYVAKPVVAPQQSQALSSEVPQMQQLLETFQAESFESSDQGASPLLYRWMGPADWDSKSEQSDQAGYPLVIFLHGAGERGEDNAKQLKHVAGQFARADRRAEFPAFVVFPQCPEGKKWVEVDWGDKKGIGTFSDEPSESMASAFELIDQLCEQWPIDRTRVYVGGLSMGGYGTWFAASHGADRFAAAVPICGGGDPEWASRYKGVPLWAFHGDQDSAVPVGRSREMVAALATAGHQPELRYTEYAGAGHDTWTRTFERDDVFAWLFSQRRESTE</sequence>